<evidence type="ECO:0000313" key="2">
    <source>
        <dbReference type="Proteomes" id="UP000180235"/>
    </source>
</evidence>
<reference evidence="1 2" key="1">
    <citation type="submission" date="2016-10" db="EMBL/GenBank/DDBJ databases">
        <title>Description of Gloeomargarita lithophora gen. nov., sp. nov., a thylakoid-bearing basal-branching cyanobacterium with intracellular carbonates, and proposal for Gloeomargaritales ord. nov.</title>
        <authorList>
            <person name="Moreira D."/>
            <person name="Tavera R."/>
            <person name="Benzerara K."/>
            <person name="Skouri-Panet F."/>
            <person name="Couradeau E."/>
            <person name="Gerard E."/>
            <person name="Loussert C."/>
            <person name="Novelo E."/>
            <person name="Zivanovic Y."/>
            <person name="Lopez-Garcia P."/>
        </authorList>
    </citation>
    <scope>NUCLEOTIDE SEQUENCE [LARGE SCALE GENOMIC DNA]</scope>
    <source>
        <strain evidence="1 2">D10</strain>
    </source>
</reference>
<feature type="non-terminal residue" evidence="1">
    <location>
        <position position="1"/>
    </location>
</feature>
<accession>A0A1J0A9H9</accession>
<organism evidence="1 2">
    <name type="scientific">Gloeomargarita lithophora Alchichica-D10</name>
    <dbReference type="NCBI Taxonomy" id="1188229"/>
    <lineage>
        <taxon>Bacteria</taxon>
        <taxon>Bacillati</taxon>
        <taxon>Cyanobacteriota</taxon>
        <taxon>Cyanophyceae</taxon>
        <taxon>Gloeomargaritales</taxon>
        <taxon>Gloeomargaritaceae</taxon>
        <taxon>Gloeomargarita</taxon>
    </lineage>
</organism>
<protein>
    <submittedName>
        <fullName evidence="1">Uncharacterized protein</fullName>
    </submittedName>
</protein>
<dbReference type="Proteomes" id="UP000180235">
    <property type="component" value="Chromosome"/>
</dbReference>
<evidence type="ECO:0000313" key="1">
    <source>
        <dbReference type="EMBL" id="APB32575.1"/>
    </source>
</evidence>
<name>A0A1J0A9H9_9CYAN</name>
<dbReference type="EMBL" id="CP017675">
    <property type="protein sequence ID" value="APB32575.1"/>
    <property type="molecule type" value="Genomic_DNA"/>
</dbReference>
<gene>
    <name evidence="1" type="ORF">GlitD10_0272</name>
</gene>
<proteinExistence type="predicted"/>
<sequence length="13" mass="1578">NYENIIVEPLFAR</sequence>
<keyword evidence="2" id="KW-1185">Reference proteome</keyword>
<dbReference type="KEGG" id="glt:GlitD10_0272.1"/>